<evidence type="ECO:0000313" key="2">
    <source>
        <dbReference type="Proteomes" id="UP001140234"/>
    </source>
</evidence>
<dbReference type="EMBL" id="JANBUJ010000382">
    <property type="protein sequence ID" value="KAJ2772384.1"/>
    <property type="molecule type" value="Genomic_DNA"/>
</dbReference>
<protein>
    <submittedName>
        <fullName evidence="1">Uncharacterized protein</fullName>
    </submittedName>
</protein>
<name>A0ACC1K307_9FUNG</name>
<accession>A0ACC1K307</accession>
<sequence length="270" mass="27024">MAFGAQGMQVRRRLMHRAAAAGASLAGQTALVTGASGGIGGAVAAELARRGARVVLSGRSRGKLEALRAALARGSGSDDHAVAECDVRDAAAVKALAAAAAAHGGGALDIVVNAAGIVRDGLLLRAKEADTADSVQTNLLGTMAVCKAVAPFMVRQRAGAIVNVASVIGLHGNAGQTVYAATKAGVVGFTKALARELGPRGVRANAVAPGFIDTELTRGILAQPATKALVDAIPLQRVGSVDDVAHGVAFLAEARYITGQVLVIDGGLFI</sequence>
<dbReference type="Proteomes" id="UP001140234">
    <property type="component" value="Unassembled WGS sequence"/>
</dbReference>
<gene>
    <name evidence="1" type="ORF">IWQ57_001792</name>
</gene>
<reference evidence="1" key="1">
    <citation type="submission" date="2022-07" db="EMBL/GenBank/DDBJ databases">
        <title>Phylogenomic reconstructions and comparative analyses of Kickxellomycotina fungi.</title>
        <authorList>
            <person name="Reynolds N.K."/>
            <person name="Stajich J.E."/>
            <person name="Barry K."/>
            <person name="Grigoriev I.V."/>
            <person name="Crous P."/>
            <person name="Smith M.E."/>
        </authorList>
    </citation>
    <scope>NUCLEOTIDE SEQUENCE</scope>
    <source>
        <strain evidence="1">CBS 109366</strain>
    </source>
</reference>
<evidence type="ECO:0000313" key="1">
    <source>
        <dbReference type="EMBL" id="KAJ2772384.1"/>
    </source>
</evidence>
<keyword evidence="2" id="KW-1185">Reference proteome</keyword>
<comment type="caution">
    <text evidence="1">The sequence shown here is derived from an EMBL/GenBank/DDBJ whole genome shotgun (WGS) entry which is preliminary data.</text>
</comment>
<proteinExistence type="predicted"/>
<organism evidence="1 2">
    <name type="scientific">Coemansia nantahalensis</name>
    <dbReference type="NCBI Taxonomy" id="2789366"/>
    <lineage>
        <taxon>Eukaryota</taxon>
        <taxon>Fungi</taxon>
        <taxon>Fungi incertae sedis</taxon>
        <taxon>Zoopagomycota</taxon>
        <taxon>Kickxellomycotina</taxon>
        <taxon>Kickxellomycetes</taxon>
        <taxon>Kickxellales</taxon>
        <taxon>Kickxellaceae</taxon>
        <taxon>Coemansia</taxon>
    </lineage>
</organism>